<evidence type="ECO:0000256" key="4">
    <source>
        <dbReference type="ARBA" id="ARBA00023163"/>
    </source>
</evidence>
<keyword evidence="4" id="KW-0804">Transcription</keyword>
<evidence type="ECO:0000313" key="8">
    <source>
        <dbReference type="Proteomes" id="UP000093104"/>
    </source>
</evidence>
<organism evidence="7 8">
    <name type="scientific">Pseudomonas syringae</name>
    <dbReference type="NCBI Taxonomy" id="317"/>
    <lineage>
        <taxon>Bacteria</taxon>
        <taxon>Pseudomonadati</taxon>
        <taxon>Pseudomonadota</taxon>
        <taxon>Gammaproteobacteria</taxon>
        <taxon>Pseudomonadales</taxon>
        <taxon>Pseudomonadaceae</taxon>
        <taxon>Pseudomonas</taxon>
    </lineage>
</organism>
<dbReference type="InterPro" id="IPR050204">
    <property type="entry name" value="AraC_XylS_family_regulators"/>
</dbReference>
<dbReference type="PRINTS" id="PR00032">
    <property type="entry name" value="HTHARAC"/>
</dbReference>
<dbReference type="SMART" id="SM00342">
    <property type="entry name" value="HTH_ARAC"/>
    <property type="match status" value="1"/>
</dbReference>
<dbReference type="SUPFAM" id="SSF46689">
    <property type="entry name" value="Homeodomain-like"/>
    <property type="match status" value="1"/>
</dbReference>
<accession>A0A1C7Z7I9</accession>
<proteinExistence type="predicted"/>
<feature type="domain" description="HTH araC/xylS-type" evidence="6">
    <location>
        <begin position="210"/>
        <end position="311"/>
    </location>
</feature>
<evidence type="ECO:0000259" key="6">
    <source>
        <dbReference type="PROSITE" id="PS01124"/>
    </source>
</evidence>
<keyword evidence="3" id="KW-0010">Activator</keyword>
<evidence type="ECO:0000256" key="1">
    <source>
        <dbReference type="ARBA" id="ARBA00023015"/>
    </source>
</evidence>
<dbReference type="PANTHER" id="PTHR46796:SF6">
    <property type="entry name" value="ARAC SUBFAMILY"/>
    <property type="match status" value="1"/>
</dbReference>
<dbReference type="PROSITE" id="PS01124">
    <property type="entry name" value="HTH_ARAC_FAMILY_2"/>
    <property type="match status" value="1"/>
</dbReference>
<dbReference type="InterPro" id="IPR018060">
    <property type="entry name" value="HTH_AraC"/>
</dbReference>
<dbReference type="Pfam" id="PF14525">
    <property type="entry name" value="AraC_binding_2"/>
    <property type="match status" value="1"/>
</dbReference>
<dbReference type="PATRIC" id="fig|317.243.peg.1223"/>
<dbReference type="Gene3D" id="1.10.10.60">
    <property type="entry name" value="Homeodomain-like"/>
    <property type="match status" value="1"/>
</dbReference>
<reference evidence="7 8" key="1">
    <citation type="submission" date="2015-07" db="EMBL/GenBank/DDBJ databases">
        <title>Draft genome sequence of a diazotrophic, plant growth-promoting rhizobacterium of the Pseudomonas syringae complex.</title>
        <authorList>
            <person name="Patten C.L."/>
            <person name="Jeong H."/>
        </authorList>
    </citation>
    <scope>NUCLEOTIDE SEQUENCE [LARGE SCALE GENOMIC DNA]</scope>
    <source>
        <strain evidence="7 8">GR12-2</strain>
    </source>
</reference>
<dbReference type="SUPFAM" id="SSF51182">
    <property type="entry name" value="RmlC-like cupins"/>
    <property type="match status" value="1"/>
</dbReference>
<evidence type="ECO:0000256" key="3">
    <source>
        <dbReference type="ARBA" id="ARBA00023159"/>
    </source>
</evidence>
<keyword evidence="1" id="KW-0805">Transcription regulation</keyword>
<dbReference type="InterPro" id="IPR035418">
    <property type="entry name" value="AraC-bd_2"/>
</dbReference>
<evidence type="ECO:0000313" key="7">
    <source>
        <dbReference type="EMBL" id="OCR25329.1"/>
    </source>
</evidence>
<sequence>MESWKASTEHCPIVERAKIWRRAMDKLYMPGCTYREGADSFRGHVHCVSTPQGVEFARVFGTPLEIAGKSADQPYTIWLALVIEGTFSLRYKGLNLPAREGDIIYAPTGLDMSLTAESEFKMLYVKIPPDLVHSRVLNPTLIDVGYLSCETGVNRIFANMLQSVSENIESIDPSTLRPVEIALAEFLVMNLTQQGRVQDFGGTAKMLHFKRICQGIDIHLADPELSLGRVAGEHHVSARYIQKLFEAAGSSFVSYVRVRRLERCRCELGNPEYRHLSVSDICFRWGFNDAAHFSRVFRNAFGVAPREYRRQKSELASA</sequence>
<dbReference type="AlphaFoldDB" id="A0A1C7Z7I9"/>
<dbReference type="PANTHER" id="PTHR46796">
    <property type="entry name" value="HTH-TYPE TRANSCRIPTIONAL ACTIVATOR RHAS-RELATED"/>
    <property type="match status" value="1"/>
</dbReference>
<dbReference type="Proteomes" id="UP000093104">
    <property type="component" value="Unassembled WGS sequence"/>
</dbReference>
<dbReference type="GO" id="GO:0043565">
    <property type="term" value="F:sequence-specific DNA binding"/>
    <property type="evidence" value="ECO:0007669"/>
    <property type="project" value="InterPro"/>
</dbReference>
<comment type="caution">
    <text evidence="7">The sequence shown here is derived from an EMBL/GenBank/DDBJ whole genome shotgun (WGS) entry which is preliminary data.</text>
</comment>
<keyword evidence="2" id="KW-0238">DNA-binding</keyword>
<gene>
    <name evidence="7" type="ORF">AFK24_09715</name>
</gene>
<evidence type="ECO:0000256" key="2">
    <source>
        <dbReference type="ARBA" id="ARBA00023125"/>
    </source>
</evidence>
<name>A0A1C7Z7I9_PSESX</name>
<evidence type="ECO:0000256" key="5">
    <source>
        <dbReference type="ARBA" id="ARBA00037345"/>
    </source>
</evidence>
<dbReference type="EMBL" id="LGSI01000035">
    <property type="protein sequence ID" value="OCR25329.1"/>
    <property type="molecule type" value="Genomic_DNA"/>
</dbReference>
<dbReference type="Pfam" id="PF12833">
    <property type="entry name" value="HTH_18"/>
    <property type="match status" value="1"/>
</dbReference>
<comment type="function">
    <text evidence="5">Regulatory protein of the TOL plasmid xyl operons. XylS activates the xylXYZLTEGFJQKIH operon required for the degradation of toluene, m-xylene and p-xylene.</text>
</comment>
<protein>
    <recommendedName>
        <fullName evidence="6">HTH araC/xylS-type domain-containing protein</fullName>
    </recommendedName>
</protein>
<dbReference type="InterPro" id="IPR009057">
    <property type="entry name" value="Homeodomain-like_sf"/>
</dbReference>
<dbReference type="InterPro" id="IPR011051">
    <property type="entry name" value="RmlC_Cupin_sf"/>
</dbReference>
<dbReference type="GO" id="GO:0003700">
    <property type="term" value="F:DNA-binding transcription factor activity"/>
    <property type="evidence" value="ECO:0007669"/>
    <property type="project" value="InterPro"/>
</dbReference>
<dbReference type="InterPro" id="IPR020449">
    <property type="entry name" value="Tscrpt_reg_AraC-type_HTH"/>
</dbReference>